<keyword evidence="2" id="KW-1185">Reference proteome</keyword>
<protein>
    <recommendedName>
        <fullName evidence="3">STAS domain-containing protein</fullName>
    </recommendedName>
</protein>
<dbReference type="EMBL" id="JACJIQ010000013">
    <property type="protein sequence ID" value="MBA9078438.1"/>
    <property type="molecule type" value="Genomic_DNA"/>
</dbReference>
<sequence>MEVANTVSIALAGKITTSPAGYWSLINFYQKCASYQNINIFIDFEPLYWFDANLCALLQAILYRLSIENNLTFSLDVELVKGKCPILFRNGFLSSLLTLSDNARSTVRSELFHPCDDVKFYEYIEGDLLNHPQMASLKCEGLDEQFLELFSNIQKHAATTDPVFACGQYYPSKAKLNFTIVDLGQGFLPPIQTFTNGAISNAKDAIEWSLGYGHTTKGEMQTGGLGLYHLLEHCKNAGGAFNIITGGAYWGNNLGEMGTRDVPEFVGTTIHLIYNCG</sequence>
<name>A0A839GVH9_9BACT</name>
<dbReference type="Proteomes" id="UP000563094">
    <property type="component" value="Unassembled WGS sequence"/>
</dbReference>
<evidence type="ECO:0000313" key="1">
    <source>
        <dbReference type="EMBL" id="MBA9078438.1"/>
    </source>
</evidence>
<accession>A0A839GVH9</accession>
<organism evidence="1 2">
    <name type="scientific">Rufibacter quisquiliarum</name>
    <dbReference type="NCBI Taxonomy" id="1549639"/>
    <lineage>
        <taxon>Bacteria</taxon>
        <taxon>Pseudomonadati</taxon>
        <taxon>Bacteroidota</taxon>
        <taxon>Cytophagia</taxon>
        <taxon>Cytophagales</taxon>
        <taxon>Hymenobacteraceae</taxon>
        <taxon>Rufibacter</taxon>
    </lineage>
</organism>
<reference evidence="1 2" key="1">
    <citation type="submission" date="2020-08" db="EMBL/GenBank/DDBJ databases">
        <title>Genomic Encyclopedia of Type Strains, Phase IV (KMG-IV): sequencing the most valuable type-strain genomes for metagenomic binning, comparative biology and taxonomic classification.</title>
        <authorList>
            <person name="Goeker M."/>
        </authorList>
    </citation>
    <scope>NUCLEOTIDE SEQUENCE [LARGE SCALE GENOMIC DNA]</scope>
    <source>
        <strain evidence="1 2">DSM 29854</strain>
    </source>
</reference>
<dbReference type="AlphaFoldDB" id="A0A839GVH9"/>
<comment type="caution">
    <text evidence="1">The sequence shown here is derived from an EMBL/GenBank/DDBJ whole genome shotgun (WGS) entry which is preliminary data.</text>
</comment>
<gene>
    <name evidence="1" type="ORF">FHS90_003166</name>
</gene>
<dbReference type="RefSeq" id="WP_182513662.1">
    <property type="nucleotide sequence ID" value="NZ_JACJIQ010000013.1"/>
</dbReference>
<proteinExistence type="predicted"/>
<evidence type="ECO:0000313" key="2">
    <source>
        <dbReference type="Proteomes" id="UP000563094"/>
    </source>
</evidence>
<evidence type="ECO:0008006" key="3">
    <source>
        <dbReference type="Google" id="ProtNLM"/>
    </source>
</evidence>